<keyword evidence="2 10" id="KW-0349">Heme</keyword>
<keyword evidence="8 10" id="KW-0408">Iron</keyword>
<evidence type="ECO:0000313" key="13">
    <source>
        <dbReference type="Proteomes" id="UP001269144"/>
    </source>
</evidence>
<dbReference type="InterPro" id="IPR004329">
    <property type="entry name" value="CcmE"/>
</dbReference>
<dbReference type="SUPFAM" id="SSF82093">
    <property type="entry name" value="Heme chaperone CcmE"/>
    <property type="match status" value="1"/>
</dbReference>
<comment type="function">
    <text evidence="10">Heme chaperone required for the biogenesis of c-type cytochromes. Transiently binds heme delivered by CcmC and transfers the heme to apo-cytochromes in a process facilitated by CcmF and CcmH.</text>
</comment>
<evidence type="ECO:0000256" key="6">
    <source>
        <dbReference type="ARBA" id="ARBA00022968"/>
    </source>
</evidence>
<evidence type="ECO:0000256" key="9">
    <source>
        <dbReference type="ARBA" id="ARBA00023136"/>
    </source>
</evidence>
<evidence type="ECO:0000256" key="2">
    <source>
        <dbReference type="ARBA" id="ARBA00022617"/>
    </source>
</evidence>
<comment type="subcellular location">
    <subcellularLocation>
        <location evidence="10">Cell membrane</location>
        <topology evidence="10">Single-pass type II membrane protein</topology>
    </subcellularLocation>
    <subcellularLocation>
        <location evidence="1">Membrane</location>
    </subcellularLocation>
</comment>
<dbReference type="RefSeq" id="WP_311160623.1">
    <property type="nucleotide sequence ID" value="NZ_JAVQLW010000001.1"/>
</dbReference>
<dbReference type="Pfam" id="PF03100">
    <property type="entry name" value="CcmE"/>
    <property type="match status" value="1"/>
</dbReference>
<dbReference type="PANTHER" id="PTHR34128:SF2">
    <property type="entry name" value="CYTOCHROME C-TYPE BIOGENESIS PROTEIN CCME HOMOLOG, MITOCHONDRIAL"/>
    <property type="match status" value="1"/>
</dbReference>
<keyword evidence="6 10" id="KW-0735">Signal-anchor</keyword>
<evidence type="ECO:0000256" key="7">
    <source>
        <dbReference type="ARBA" id="ARBA00022989"/>
    </source>
</evidence>
<feature type="topological domain" description="Cytoplasmic" evidence="10">
    <location>
        <begin position="1"/>
        <end position="9"/>
    </location>
</feature>
<evidence type="ECO:0000256" key="8">
    <source>
        <dbReference type="ARBA" id="ARBA00023004"/>
    </source>
</evidence>
<keyword evidence="5 10" id="KW-0201">Cytochrome c-type biogenesis</keyword>
<feature type="binding site" description="axial binding residue" evidence="10">
    <location>
        <position position="127"/>
    </location>
    <ligand>
        <name>heme</name>
        <dbReference type="ChEBI" id="CHEBI:30413"/>
    </ligand>
    <ligandPart>
        <name>Fe</name>
        <dbReference type="ChEBI" id="CHEBI:18248"/>
    </ligandPart>
</feature>
<keyword evidence="3 10" id="KW-0812">Transmembrane</keyword>
<keyword evidence="10" id="KW-1003">Cell membrane</keyword>
<reference evidence="13" key="1">
    <citation type="submission" date="2023-07" db="EMBL/GenBank/DDBJ databases">
        <title>Paracoccus sp. MBLB3053 whole genome sequence.</title>
        <authorList>
            <person name="Hwang C.Y."/>
            <person name="Cho E.-S."/>
            <person name="Seo M.-J."/>
        </authorList>
    </citation>
    <scope>NUCLEOTIDE SEQUENCE [LARGE SCALE GENOMIC DNA]</scope>
    <source>
        <strain evidence="13">MBLB3053</strain>
    </source>
</reference>
<comment type="similarity">
    <text evidence="10">Belongs to the CcmE/CycJ family.</text>
</comment>
<dbReference type="InterPro" id="IPR036127">
    <property type="entry name" value="CcmE-like_sf"/>
</dbReference>
<keyword evidence="4 10" id="KW-0479">Metal-binding</keyword>
<protein>
    <recommendedName>
        <fullName evidence="10">Cytochrome c-type biogenesis protein CcmE</fullName>
    </recommendedName>
    <alternativeName>
        <fullName evidence="10">Cytochrome c maturation protein E</fullName>
    </alternativeName>
    <alternativeName>
        <fullName evidence="10">Heme chaperone CcmE</fullName>
    </alternativeName>
</protein>
<dbReference type="EMBL" id="JAVQLW010000001">
    <property type="protein sequence ID" value="MDS9468417.1"/>
    <property type="molecule type" value="Genomic_DNA"/>
</dbReference>
<dbReference type="InterPro" id="IPR012340">
    <property type="entry name" value="NA-bd_OB-fold"/>
</dbReference>
<sequence>MKSLKKKRRIQVIAIAAGALFLSTVLIGYALQDGINLYRSPSEMSERPPAADEVFRLGGLVEEGTLQRGTGETVSFSVTDGGASIRVVYTGVLPDLFSEGQGMIGTGRMEGETFVADEILAKHDENYMPREVIDSLKEQGVYEDPNS</sequence>
<dbReference type="PANTHER" id="PTHR34128">
    <property type="entry name" value="CYTOCHROME C-TYPE BIOGENESIS PROTEIN CCME HOMOLOG, MITOCHONDRIAL"/>
    <property type="match status" value="1"/>
</dbReference>
<evidence type="ECO:0000256" key="10">
    <source>
        <dbReference type="HAMAP-Rule" id="MF_01959"/>
    </source>
</evidence>
<name>A0ABU2HTN8_9RHOB</name>
<dbReference type="NCBIfam" id="NF009727">
    <property type="entry name" value="PRK13254.1-1"/>
    <property type="match status" value="1"/>
</dbReference>
<evidence type="ECO:0000256" key="4">
    <source>
        <dbReference type="ARBA" id="ARBA00022723"/>
    </source>
</evidence>
<feature type="topological domain" description="Extracellular" evidence="10">
    <location>
        <begin position="31"/>
        <end position="147"/>
    </location>
</feature>
<organism evidence="12 13">
    <name type="scientific">Paracoccus aurantius</name>
    <dbReference type="NCBI Taxonomy" id="3073814"/>
    <lineage>
        <taxon>Bacteria</taxon>
        <taxon>Pseudomonadati</taxon>
        <taxon>Pseudomonadota</taxon>
        <taxon>Alphaproteobacteria</taxon>
        <taxon>Rhodobacterales</taxon>
        <taxon>Paracoccaceae</taxon>
        <taxon>Paracoccus</taxon>
    </lineage>
</organism>
<dbReference type="NCBIfam" id="NF009731">
    <property type="entry name" value="PRK13254.1-5"/>
    <property type="match status" value="1"/>
</dbReference>
<keyword evidence="9 10" id="KW-0472">Membrane</keyword>
<comment type="caution">
    <text evidence="12">The sequence shown here is derived from an EMBL/GenBank/DDBJ whole genome shotgun (WGS) entry which is preliminary data.</text>
</comment>
<proteinExistence type="inferred from homology"/>
<dbReference type="HAMAP" id="MF_01959">
    <property type="entry name" value="CcmE"/>
    <property type="match status" value="1"/>
</dbReference>
<evidence type="ECO:0000256" key="11">
    <source>
        <dbReference type="SAM" id="Phobius"/>
    </source>
</evidence>
<keyword evidence="7 10" id="KW-1133">Transmembrane helix</keyword>
<evidence type="ECO:0000256" key="3">
    <source>
        <dbReference type="ARBA" id="ARBA00022692"/>
    </source>
</evidence>
<accession>A0ABU2HTN8</accession>
<keyword evidence="13" id="KW-1185">Reference proteome</keyword>
<evidence type="ECO:0000256" key="5">
    <source>
        <dbReference type="ARBA" id="ARBA00022748"/>
    </source>
</evidence>
<feature type="binding site" description="covalent" evidence="10">
    <location>
        <position position="123"/>
    </location>
    <ligand>
        <name>heme</name>
        <dbReference type="ChEBI" id="CHEBI:30413"/>
    </ligand>
</feature>
<evidence type="ECO:0000313" key="12">
    <source>
        <dbReference type="EMBL" id="MDS9468417.1"/>
    </source>
</evidence>
<dbReference type="Gene3D" id="2.40.50.140">
    <property type="entry name" value="Nucleic acid-binding proteins"/>
    <property type="match status" value="1"/>
</dbReference>
<evidence type="ECO:0000256" key="1">
    <source>
        <dbReference type="ARBA" id="ARBA00004370"/>
    </source>
</evidence>
<dbReference type="Proteomes" id="UP001269144">
    <property type="component" value="Unassembled WGS sequence"/>
</dbReference>
<gene>
    <name evidence="10 12" type="primary">ccmE</name>
    <name evidence="10" type="synonym">cycJ</name>
    <name evidence="12" type="ORF">RGQ15_12645</name>
</gene>
<feature type="transmembrane region" description="Helical" evidence="11">
    <location>
        <begin position="12"/>
        <end position="31"/>
    </location>
</feature>